<keyword evidence="5 6" id="KW-0269">Exonuclease</keyword>
<comment type="subcellular location">
    <subcellularLocation>
        <location evidence="6">Cytoplasm</location>
    </subcellularLocation>
</comment>
<dbReference type="EC" id="3.1.11.6" evidence="6"/>
<dbReference type="InterPro" id="IPR037004">
    <property type="entry name" value="Exonuc_VII_ssu_sf"/>
</dbReference>
<dbReference type="PANTHER" id="PTHR34137:SF1">
    <property type="entry name" value="EXODEOXYRIBONUCLEASE 7 SMALL SUBUNIT"/>
    <property type="match status" value="1"/>
</dbReference>
<comment type="catalytic activity">
    <reaction evidence="6">
        <text>Exonucleolytic cleavage in either 5'- to 3'- or 3'- to 5'-direction to yield nucleoside 5'-phosphates.</text>
        <dbReference type="EC" id="3.1.11.6"/>
    </reaction>
</comment>
<keyword evidence="2 6" id="KW-0963">Cytoplasm</keyword>
<evidence type="ECO:0000256" key="1">
    <source>
        <dbReference type="ARBA" id="ARBA00009998"/>
    </source>
</evidence>
<proteinExistence type="inferred from homology"/>
<dbReference type="HAMAP" id="MF_00337">
    <property type="entry name" value="Exonuc_7_S"/>
    <property type="match status" value="1"/>
</dbReference>
<dbReference type="EMBL" id="RBIJ01000001">
    <property type="protein sequence ID" value="RKQ88732.1"/>
    <property type="molecule type" value="Genomic_DNA"/>
</dbReference>
<dbReference type="GO" id="GO:0009318">
    <property type="term" value="C:exodeoxyribonuclease VII complex"/>
    <property type="evidence" value="ECO:0007669"/>
    <property type="project" value="UniProtKB-UniRule"/>
</dbReference>
<keyword evidence="3 6" id="KW-0540">Nuclease</keyword>
<evidence type="ECO:0000256" key="6">
    <source>
        <dbReference type="HAMAP-Rule" id="MF_00337"/>
    </source>
</evidence>
<organism evidence="9 10">
    <name type="scientific">Brockia lithotrophica</name>
    <dbReference type="NCBI Taxonomy" id="933949"/>
    <lineage>
        <taxon>Bacteria</taxon>
        <taxon>Bacillati</taxon>
        <taxon>Bacillota</taxon>
        <taxon>Bacilli</taxon>
        <taxon>Bacillales</taxon>
        <taxon>Bacillales Family X. Incertae Sedis</taxon>
        <taxon>Brockia</taxon>
    </lineage>
</organism>
<feature type="coiled-coil region" evidence="7">
    <location>
        <begin position="11"/>
        <end position="69"/>
    </location>
</feature>
<protein>
    <recommendedName>
        <fullName evidence="6">Exodeoxyribonuclease 7 small subunit</fullName>
        <ecNumber evidence="6">3.1.11.6</ecNumber>
    </recommendedName>
    <alternativeName>
        <fullName evidence="6">Exodeoxyribonuclease VII small subunit</fullName>
        <shortName evidence="6">Exonuclease VII small subunit</shortName>
    </alternativeName>
</protein>
<dbReference type="GO" id="GO:0008855">
    <property type="term" value="F:exodeoxyribonuclease VII activity"/>
    <property type="evidence" value="ECO:0007669"/>
    <property type="project" value="UniProtKB-UniRule"/>
</dbReference>
<evidence type="ECO:0000313" key="10">
    <source>
        <dbReference type="Proteomes" id="UP000267019"/>
    </source>
</evidence>
<sequence>MDDLERAGKDAWTFEKALARLEEVVERLESADLPLDKALSLYEEGTRLVRYLNGELNRFEQRVRRLREEEVSPEPKVSEGFAPASENELFPFEGEEDFAEWEDEIEFEEEFPGEEEEGDDPNPRL</sequence>
<evidence type="ECO:0000256" key="7">
    <source>
        <dbReference type="SAM" id="Coils"/>
    </source>
</evidence>
<evidence type="ECO:0000256" key="4">
    <source>
        <dbReference type="ARBA" id="ARBA00022801"/>
    </source>
</evidence>
<keyword evidence="10" id="KW-1185">Reference proteome</keyword>
<evidence type="ECO:0000313" key="9">
    <source>
        <dbReference type="EMBL" id="RKQ88732.1"/>
    </source>
</evidence>
<evidence type="ECO:0000256" key="3">
    <source>
        <dbReference type="ARBA" id="ARBA00022722"/>
    </source>
</evidence>
<dbReference type="Gene3D" id="1.10.287.1040">
    <property type="entry name" value="Exonuclease VII, small subunit"/>
    <property type="match status" value="1"/>
</dbReference>
<comment type="similarity">
    <text evidence="1 6">Belongs to the XseB family.</text>
</comment>
<dbReference type="NCBIfam" id="TIGR01280">
    <property type="entry name" value="xseB"/>
    <property type="match status" value="1"/>
</dbReference>
<accession>A0A660L7C0</accession>
<dbReference type="Pfam" id="PF02609">
    <property type="entry name" value="Exonuc_VII_S"/>
    <property type="match status" value="1"/>
</dbReference>
<keyword evidence="4 6" id="KW-0378">Hydrolase</keyword>
<comment type="caution">
    <text evidence="9">The sequence shown here is derived from an EMBL/GenBank/DDBJ whole genome shotgun (WGS) entry which is preliminary data.</text>
</comment>
<dbReference type="PANTHER" id="PTHR34137">
    <property type="entry name" value="EXODEOXYRIBONUCLEASE 7 SMALL SUBUNIT"/>
    <property type="match status" value="1"/>
</dbReference>
<dbReference type="SUPFAM" id="SSF116842">
    <property type="entry name" value="XseB-like"/>
    <property type="match status" value="1"/>
</dbReference>
<gene>
    <name evidence="6" type="primary">xseB</name>
    <name evidence="9" type="ORF">C7438_0373</name>
</gene>
<comment type="function">
    <text evidence="6">Bidirectionally degrades single-stranded DNA into large acid-insoluble oligonucleotides, which are then degraded further into small acid-soluble oligonucleotides.</text>
</comment>
<dbReference type="GO" id="GO:0006308">
    <property type="term" value="P:DNA catabolic process"/>
    <property type="evidence" value="ECO:0007669"/>
    <property type="project" value="UniProtKB-UniRule"/>
</dbReference>
<dbReference type="RefSeq" id="WP_252393311.1">
    <property type="nucleotide sequence ID" value="NZ_RBIJ01000001.1"/>
</dbReference>
<keyword evidence="7" id="KW-0175">Coiled coil</keyword>
<evidence type="ECO:0000256" key="2">
    <source>
        <dbReference type="ARBA" id="ARBA00022490"/>
    </source>
</evidence>
<evidence type="ECO:0000256" key="5">
    <source>
        <dbReference type="ARBA" id="ARBA00022839"/>
    </source>
</evidence>
<dbReference type="AlphaFoldDB" id="A0A660L7C0"/>
<evidence type="ECO:0000256" key="8">
    <source>
        <dbReference type="SAM" id="MobiDB-lite"/>
    </source>
</evidence>
<reference evidence="9 10" key="1">
    <citation type="submission" date="2018-10" db="EMBL/GenBank/DDBJ databases">
        <title>Genomic Encyclopedia of Type Strains, Phase IV (KMG-IV): sequencing the most valuable type-strain genomes for metagenomic binning, comparative biology and taxonomic classification.</title>
        <authorList>
            <person name="Goeker M."/>
        </authorList>
    </citation>
    <scope>NUCLEOTIDE SEQUENCE [LARGE SCALE GENOMIC DNA]</scope>
    <source>
        <strain evidence="9 10">DSM 22653</strain>
    </source>
</reference>
<dbReference type="InterPro" id="IPR003761">
    <property type="entry name" value="Exonuc_VII_S"/>
</dbReference>
<feature type="region of interest" description="Disordered" evidence="8">
    <location>
        <begin position="105"/>
        <end position="125"/>
    </location>
</feature>
<feature type="region of interest" description="Disordered" evidence="8">
    <location>
        <begin position="69"/>
        <end position="88"/>
    </location>
</feature>
<dbReference type="Proteomes" id="UP000267019">
    <property type="component" value="Unassembled WGS sequence"/>
</dbReference>
<comment type="subunit">
    <text evidence="6">Heterooligomer composed of large and small subunits.</text>
</comment>
<name>A0A660L7C0_9BACL</name>
<dbReference type="GO" id="GO:0005829">
    <property type="term" value="C:cytosol"/>
    <property type="evidence" value="ECO:0007669"/>
    <property type="project" value="TreeGrafter"/>
</dbReference>